<name>A0A0F0KIR9_9MICO</name>
<dbReference type="PANTHER" id="PTHR21294:SF8">
    <property type="entry name" value="ELECTRON TRANSFER FLAVOPROTEIN SUBUNIT BETA"/>
    <property type="match status" value="1"/>
</dbReference>
<evidence type="ECO:0000256" key="7">
    <source>
        <dbReference type="ARBA" id="ARBA00025649"/>
    </source>
</evidence>
<evidence type="ECO:0000256" key="4">
    <source>
        <dbReference type="ARBA" id="ARBA00016797"/>
    </source>
</evidence>
<dbReference type="InterPro" id="IPR014730">
    <property type="entry name" value="ETF_a/b_N"/>
</dbReference>
<dbReference type="Gene3D" id="3.40.50.620">
    <property type="entry name" value="HUPs"/>
    <property type="match status" value="1"/>
</dbReference>
<dbReference type="InterPro" id="IPR012255">
    <property type="entry name" value="ETF_b"/>
</dbReference>
<evidence type="ECO:0000256" key="2">
    <source>
        <dbReference type="ARBA" id="ARBA00007557"/>
    </source>
</evidence>
<gene>
    <name evidence="9" type="primary">etfB</name>
    <name evidence="9" type="ORF">RN51_02545</name>
</gene>
<accession>A0A0F0KIR9</accession>
<reference evidence="9 10" key="1">
    <citation type="submission" date="2015-02" db="EMBL/GenBank/DDBJ databases">
        <title>Draft genome sequences of ten Microbacterium spp. with emphasis on heavy metal contaminated environments.</title>
        <authorList>
            <person name="Corretto E."/>
        </authorList>
    </citation>
    <scope>NUCLEOTIDE SEQUENCE [LARGE SCALE GENOMIC DNA]</scope>
    <source>
        <strain evidence="9 10">BEL163</strain>
    </source>
</reference>
<dbReference type="CDD" id="cd01714">
    <property type="entry name" value="ETF_beta"/>
    <property type="match status" value="1"/>
</dbReference>
<dbReference type="RefSeq" id="WP_045264413.1">
    <property type="nucleotide sequence ID" value="NZ_JYIV01000028.1"/>
</dbReference>
<dbReference type="InterPro" id="IPR014729">
    <property type="entry name" value="Rossmann-like_a/b/a_fold"/>
</dbReference>
<evidence type="ECO:0000256" key="5">
    <source>
        <dbReference type="ARBA" id="ARBA00022448"/>
    </source>
</evidence>
<protein>
    <recommendedName>
        <fullName evidence="4">Electron transfer flavoprotein subunit beta</fullName>
    </recommendedName>
</protein>
<dbReference type="PATRIC" id="fig|82380.10.peg.2557"/>
<dbReference type="PANTHER" id="PTHR21294">
    <property type="entry name" value="ELECTRON TRANSFER FLAVOPROTEIN BETA-SUBUNIT"/>
    <property type="match status" value="1"/>
</dbReference>
<dbReference type="Pfam" id="PF01012">
    <property type="entry name" value="ETF"/>
    <property type="match status" value="1"/>
</dbReference>
<comment type="function">
    <text evidence="7">The electron transfer flavoprotein serves as a specific electron acceptor for other dehydrogenases. It transfers the electrons to the main respiratory chain via ETF-ubiquinone oxidoreductase (ETF dehydrogenase).</text>
</comment>
<comment type="cofactor">
    <cofactor evidence="1">
        <name>FAD</name>
        <dbReference type="ChEBI" id="CHEBI:57692"/>
    </cofactor>
</comment>
<dbReference type="EMBL" id="JYIV01000028">
    <property type="protein sequence ID" value="KJL20329.1"/>
    <property type="molecule type" value="Genomic_DNA"/>
</dbReference>
<dbReference type="AlphaFoldDB" id="A0A0F0KIR9"/>
<dbReference type="GO" id="GO:0009055">
    <property type="term" value="F:electron transfer activity"/>
    <property type="evidence" value="ECO:0007669"/>
    <property type="project" value="InterPro"/>
</dbReference>
<dbReference type="PIRSF" id="PIRSF000090">
    <property type="entry name" value="Beta-ETF"/>
    <property type="match status" value="1"/>
</dbReference>
<comment type="subunit">
    <text evidence="3">Heterodimer of an alpha and a beta subunit.</text>
</comment>
<evidence type="ECO:0000313" key="10">
    <source>
        <dbReference type="Proteomes" id="UP000033725"/>
    </source>
</evidence>
<dbReference type="SMART" id="SM00893">
    <property type="entry name" value="ETF"/>
    <property type="match status" value="1"/>
</dbReference>
<dbReference type="SUPFAM" id="SSF52402">
    <property type="entry name" value="Adenine nucleotide alpha hydrolases-like"/>
    <property type="match status" value="1"/>
</dbReference>
<dbReference type="GO" id="GO:0005829">
    <property type="term" value="C:cytosol"/>
    <property type="evidence" value="ECO:0007669"/>
    <property type="project" value="TreeGrafter"/>
</dbReference>
<comment type="caution">
    <text evidence="9">The sequence shown here is derived from an EMBL/GenBank/DDBJ whole genome shotgun (WGS) entry which is preliminary data.</text>
</comment>
<dbReference type="Proteomes" id="UP000033725">
    <property type="component" value="Unassembled WGS sequence"/>
</dbReference>
<organism evidence="9 10">
    <name type="scientific">Microbacterium oxydans</name>
    <dbReference type="NCBI Taxonomy" id="82380"/>
    <lineage>
        <taxon>Bacteria</taxon>
        <taxon>Bacillati</taxon>
        <taxon>Actinomycetota</taxon>
        <taxon>Actinomycetes</taxon>
        <taxon>Micrococcales</taxon>
        <taxon>Microbacteriaceae</taxon>
        <taxon>Microbacterium</taxon>
    </lineage>
</organism>
<dbReference type="InterPro" id="IPR033948">
    <property type="entry name" value="ETF_beta_N"/>
</dbReference>
<sequence length="258" mass="26502">MKIFVLVKEVPDTYGDRKLNLETGLADRAAGDVVLDEITERALEVALSYADKNDGTEVVAVSMAPESSTASVRRALAIGAGSAVHIADEQLAGADLGLTAEVLAAAIRRGAPDLVITGNLSTDGSGGVIPAMLAEHLGFAQATALTSVEITPDGVSGVRGADAGSQPVSAPLPAVISITEALPDARFPNFKGIMAAKKKPLEVLSLADLDVSADPSVAPRTIMTSVSEKPPRAAGVKIIDEGDAADKLVDYLVQNRLV</sequence>
<evidence type="ECO:0000259" key="8">
    <source>
        <dbReference type="SMART" id="SM00893"/>
    </source>
</evidence>
<feature type="domain" description="Electron transfer flavoprotein alpha/beta-subunit N-terminal" evidence="8">
    <location>
        <begin position="23"/>
        <end position="213"/>
    </location>
</feature>
<comment type="similarity">
    <text evidence="2">Belongs to the ETF beta-subunit/FixA family.</text>
</comment>
<keyword evidence="6" id="KW-0249">Electron transport</keyword>
<evidence type="ECO:0000313" key="9">
    <source>
        <dbReference type="EMBL" id="KJL20329.1"/>
    </source>
</evidence>
<proteinExistence type="inferred from homology"/>
<evidence type="ECO:0000256" key="6">
    <source>
        <dbReference type="ARBA" id="ARBA00022982"/>
    </source>
</evidence>
<evidence type="ECO:0000256" key="3">
    <source>
        <dbReference type="ARBA" id="ARBA00011355"/>
    </source>
</evidence>
<dbReference type="OrthoDB" id="9804960at2"/>
<keyword evidence="5" id="KW-0813">Transport</keyword>
<evidence type="ECO:0000256" key="1">
    <source>
        <dbReference type="ARBA" id="ARBA00001974"/>
    </source>
</evidence>